<name>A0A5E7BXZ9_PSEFL</name>
<dbReference type="SUPFAM" id="SSF51621">
    <property type="entry name" value="Phosphoenolpyruvate/pyruvate domain"/>
    <property type="match status" value="1"/>
</dbReference>
<keyword evidence="7" id="KW-0456">Lyase</keyword>
<accession>A0A5E7BXZ9</accession>
<evidence type="ECO:0000259" key="6">
    <source>
        <dbReference type="Pfam" id="PF03328"/>
    </source>
</evidence>
<feature type="binding site" evidence="5">
    <location>
        <position position="156"/>
    </location>
    <ligand>
        <name>Mg(2+)</name>
        <dbReference type="ChEBI" id="CHEBI:18420"/>
    </ligand>
</feature>
<evidence type="ECO:0000256" key="1">
    <source>
        <dbReference type="ARBA" id="ARBA00001946"/>
    </source>
</evidence>
<dbReference type="InterPro" id="IPR011206">
    <property type="entry name" value="Citrate_lyase_beta/mcl1/mcl2"/>
</dbReference>
<dbReference type="InterPro" id="IPR005000">
    <property type="entry name" value="Aldolase/citrate-lyase_domain"/>
</dbReference>
<gene>
    <name evidence="7" type="primary">citE_1</name>
    <name evidence="7" type="ORF">PS710_02373</name>
</gene>
<evidence type="ECO:0000313" key="7">
    <source>
        <dbReference type="EMBL" id="VVN97342.1"/>
    </source>
</evidence>
<dbReference type="Proteomes" id="UP000381093">
    <property type="component" value="Unassembled WGS sequence"/>
</dbReference>
<dbReference type="PANTHER" id="PTHR32308">
    <property type="entry name" value="LYASE BETA SUBUNIT, PUTATIVE (AFU_ORTHOLOGUE AFUA_4G13030)-RELATED"/>
    <property type="match status" value="1"/>
</dbReference>
<comment type="cofactor">
    <cofactor evidence="1">
        <name>Mg(2+)</name>
        <dbReference type="ChEBI" id="CHEBI:18420"/>
    </cofactor>
</comment>
<keyword evidence="2 5" id="KW-0479">Metal-binding</keyword>
<dbReference type="AlphaFoldDB" id="A0A5E7BXZ9"/>
<dbReference type="PANTHER" id="PTHR32308:SF0">
    <property type="entry name" value="HPCH_HPAI ALDOLASE_CITRATE LYASE DOMAIN-CONTAINING PROTEIN"/>
    <property type="match status" value="1"/>
</dbReference>
<keyword evidence="3 5" id="KW-0460">Magnesium</keyword>
<dbReference type="PIRSF" id="PIRSF015582">
    <property type="entry name" value="Cit_lyase_B"/>
    <property type="match status" value="1"/>
</dbReference>
<evidence type="ECO:0000256" key="3">
    <source>
        <dbReference type="ARBA" id="ARBA00022842"/>
    </source>
</evidence>
<dbReference type="Pfam" id="PF03328">
    <property type="entry name" value="HpcH_HpaI"/>
    <property type="match status" value="1"/>
</dbReference>
<dbReference type="Gene3D" id="3.20.20.60">
    <property type="entry name" value="Phosphoenolpyruvate-binding domains"/>
    <property type="match status" value="1"/>
</dbReference>
<feature type="binding site" evidence="4">
    <location>
        <position position="129"/>
    </location>
    <ligand>
        <name>substrate</name>
    </ligand>
</feature>
<dbReference type="InterPro" id="IPR040442">
    <property type="entry name" value="Pyrv_kinase-like_dom_sf"/>
</dbReference>
<feature type="binding site" evidence="4">
    <location>
        <position position="65"/>
    </location>
    <ligand>
        <name>substrate</name>
    </ligand>
</feature>
<dbReference type="EMBL" id="CABVHW010000006">
    <property type="protein sequence ID" value="VVN97342.1"/>
    <property type="molecule type" value="Genomic_DNA"/>
</dbReference>
<reference evidence="7 8" key="1">
    <citation type="submission" date="2019-09" db="EMBL/GenBank/DDBJ databases">
        <authorList>
            <person name="Chandra G."/>
            <person name="Truman W A."/>
        </authorList>
    </citation>
    <scope>NUCLEOTIDE SEQUENCE [LARGE SCALE GENOMIC DNA]</scope>
    <source>
        <strain evidence="7">PS710</strain>
    </source>
</reference>
<sequence>MYRSMLFVPGDSEKKIAKSEQVHPDAVILDLEDAVAPGHKPAARQLVLDYLQQSRGHRRTALFVRINPLTTPEALQDLTIIMGGAPDGIIQPKAASPTEVLRLAHYLDAFEAEHGIPQGNTRIVPVATEVPEALFALGSYAQVGPRLAGLTWGAEDLAAAIGAISNKDESGAWSQPYALARSLCLFAASAAKIAAIDTLYADFRDASGLSAASRQARRDGFSGKIAIHPDQVEVINAAFTPSQDEIAHARRVIALFDANPGAGALGLDGQMLDMPHLVQAQKIIALAAHT</sequence>
<dbReference type="InterPro" id="IPR015813">
    <property type="entry name" value="Pyrv/PenolPyrv_kinase-like_dom"/>
</dbReference>
<dbReference type="EC" id="4.1.3.6" evidence="7"/>
<feature type="binding site" evidence="5">
    <location>
        <position position="129"/>
    </location>
    <ligand>
        <name>Mg(2+)</name>
        <dbReference type="ChEBI" id="CHEBI:18420"/>
    </ligand>
</feature>
<dbReference type="GO" id="GO:0006107">
    <property type="term" value="P:oxaloacetate metabolic process"/>
    <property type="evidence" value="ECO:0007669"/>
    <property type="project" value="TreeGrafter"/>
</dbReference>
<proteinExistence type="predicted"/>
<dbReference type="GO" id="GO:0000287">
    <property type="term" value="F:magnesium ion binding"/>
    <property type="evidence" value="ECO:0007669"/>
    <property type="project" value="TreeGrafter"/>
</dbReference>
<dbReference type="GO" id="GO:0008815">
    <property type="term" value="F:citrate (pro-3S)-lyase activity"/>
    <property type="evidence" value="ECO:0007669"/>
    <property type="project" value="UniProtKB-EC"/>
</dbReference>
<evidence type="ECO:0000256" key="2">
    <source>
        <dbReference type="ARBA" id="ARBA00022723"/>
    </source>
</evidence>
<feature type="domain" description="HpcH/HpaI aldolase/citrate lyase" evidence="6">
    <location>
        <begin position="3"/>
        <end position="229"/>
    </location>
</feature>
<dbReference type="RefSeq" id="WP_224794266.1">
    <property type="nucleotide sequence ID" value="NZ_CABVHW010000006.1"/>
</dbReference>
<evidence type="ECO:0000256" key="4">
    <source>
        <dbReference type="PIRSR" id="PIRSR015582-1"/>
    </source>
</evidence>
<evidence type="ECO:0000256" key="5">
    <source>
        <dbReference type="PIRSR" id="PIRSR015582-2"/>
    </source>
</evidence>
<organism evidence="7 8">
    <name type="scientific">Pseudomonas fluorescens</name>
    <dbReference type="NCBI Taxonomy" id="294"/>
    <lineage>
        <taxon>Bacteria</taxon>
        <taxon>Pseudomonadati</taxon>
        <taxon>Pseudomonadota</taxon>
        <taxon>Gammaproteobacteria</taxon>
        <taxon>Pseudomonadales</taxon>
        <taxon>Pseudomonadaceae</taxon>
        <taxon>Pseudomonas</taxon>
    </lineage>
</organism>
<evidence type="ECO:0000313" key="8">
    <source>
        <dbReference type="Proteomes" id="UP000381093"/>
    </source>
</evidence>
<protein>
    <submittedName>
        <fullName evidence="7">Citrate lyase subunit beta</fullName>
        <ecNumber evidence="7">4.1.3.6</ecNumber>
    </submittedName>
</protein>